<sequence length="997" mass="110619">MPQPALKLLLLGPPGLEQGGQLVHLATRKALGLLAYVAVERSGASRSQLAHLLWPENAEEQARASLRQELSRLGQILPQALQKPSQQLLRLDPARIQVDLWDFWDAIRTGQPGKALELYRGSFLQGLQLRETAAFEDWQAQIRQETLQHYLRCLLNLATAEEQAGRLREALTLWRQAIAADPLAERPYLEAMRLSEQLGDRAGALRLYQNMEQALADELGLAPGPEAQALARGLGQASSRPRLPVATTPLIGRDTEQLEVLQLLERPDCRLLNLVGPGGVGKTRLALAVAEQLESQNSSRTVCWVALQGRPLLSSLAEGLGLPLMGQGDLRAAVVHRLSEQPICLFLDEAEGLAVPAELEHLLRESPSTKLVLTSRERFRLRSEWIYEVKGLDYPEEDRLIQRSPAAELFRRCALRVEPHFRPNSEDWAAIAQICRLLSGLPLGLELAAALVRVMSCREIARSLEQDLRLLEGTLTELPARHSSLRGVLESSLAQLTPAKRQTLQALAVFEGSFSLPAAQAITNAALPALATLLDRALLQKTPEGYRILTVIRQHLLPHIPQAIHLAHARYFAGLLKAHEQGLRGGNQGEALLMFTQQYPNLKACWNWALANSYEELALEMIDGLFLLFELRGWFAEGEALMAQVATSPDRTLQSLALCRRGRFLHRLGDSAGAQQAIEQSLELGQGLIDEYETAFALNNLGLAAMSLGQPEKAKQLFSQSLEMRRRQKRPWGLGNALYNLGNLAVLQGDFEQAQRYLQEALEVYRGLSDLRGLSLALTGLGQAWTALGEYAVAREMFRQSLSFGVQLGDRFAESNAQLGLGTVAGIEYKNEECRERLQASLETAHQTGDQITIAKALLGLGRLTMRDAEYERALKLQRQALERFTQSHYPWGEALAYNHLGRTFFALGEVAEGKAYYRLALEQALRLGALPLALRAMAGLTTQLKPPLAQEVWRLVAHHKSADAWIREEIRRRAKRPLAPTPASLEEVAQRVLQAL</sequence>
<keyword evidence="1" id="KW-0802">TPR repeat</keyword>
<dbReference type="Pfam" id="PF13424">
    <property type="entry name" value="TPR_12"/>
    <property type="match status" value="2"/>
</dbReference>
<dbReference type="InterPro" id="IPR005158">
    <property type="entry name" value="BTAD"/>
</dbReference>
<dbReference type="Pfam" id="PF13401">
    <property type="entry name" value="AAA_22"/>
    <property type="match status" value="1"/>
</dbReference>
<dbReference type="InterPro" id="IPR027417">
    <property type="entry name" value="P-loop_NTPase"/>
</dbReference>
<dbReference type="Gene3D" id="1.10.10.10">
    <property type="entry name" value="Winged helix-like DNA-binding domain superfamily/Winged helix DNA-binding domain"/>
    <property type="match status" value="1"/>
</dbReference>
<dbReference type="InterPro" id="IPR019734">
    <property type="entry name" value="TPR_rpt"/>
</dbReference>
<dbReference type="PANTHER" id="PTHR47691:SF3">
    <property type="entry name" value="HTH-TYPE TRANSCRIPTIONAL REGULATOR RV0890C-RELATED"/>
    <property type="match status" value="1"/>
</dbReference>
<dbReference type="Pfam" id="PF03704">
    <property type="entry name" value="BTAD"/>
    <property type="match status" value="1"/>
</dbReference>
<dbReference type="SMART" id="SM00028">
    <property type="entry name" value="TPR"/>
    <property type="match status" value="7"/>
</dbReference>
<dbReference type="AlphaFoldDB" id="A0A511R5B6"/>
<dbReference type="SUPFAM" id="SSF52540">
    <property type="entry name" value="P-loop containing nucleoside triphosphate hydrolases"/>
    <property type="match status" value="1"/>
</dbReference>
<feature type="repeat" description="TPR" evidence="1">
    <location>
        <begin position="695"/>
        <end position="728"/>
    </location>
</feature>
<dbReference type="Pfam" id="PF13181">
    <property type="entry name" value="TPR_8"/>
    <property type="match status" value="1"/>
</dbReference>
<feature type="repeat" description="TPR" evidence="1">
    <location>
        <begin position="735"/>
        <end position="768"/>
    </location>
</feature>
<dbReference type="PANTHER" id="PTHR47691">
    <property type="entry name" value="REGULATOR-RELATED"/>
    <property type="match status" value="1"/>
</dbReference>
<dbReference type="OrthoDB" id="24044at2"/>
<proteinExistence type="predicted"/>
<reference evidence="3 4" key="1">
    <citation type="submission" date="2019-07" db="EMBL/GenBank/DDBJ databases">
        <title>Whole genome shotgun sequence of Meiothermus hypogaeus NBRC 106114.</title>
        <authorList>
            <person name="Hosoyama A."/>
            <person name="Uohara A."/>
            <person name="Ohji S."/>
            <person name="Ichikawa N."/>
        </authorList>
    </citation>
    <scope>NUCLEOTIDE SEQUENCE [LARGE SCALE GENOMIC DNA]</scope>
    <source>
        <strain evidence="3 4">NBRC 106114</strain>
    </source>
</reference>
<dbReference type="Proteomes" id="UP000321197">
    <property type="component" value="Unassembled WGS sequence"/>
</dbReference>
<dbReference type="SUPFAM" id="SSF81901">
    <property type="entry name" value="HCP-like"/>
    <property type="match status" value="1"/>
</dbReference>
<evidence type="ECO:0000256" key="1">
    <source>
        <dbReference type="PROSITE-ProRule" id="PRU00339"/>
    </source>
</evidence>
<dbReference type="InterPro" id="IPR011990">
    <property type="entry name" value="TPR-like_helical_dom_sf"/>
</dbReference>
<gene>
    <name evidence="3" type="ORF">MHY01S_29660</name>
</gene>
<dbReference type="GO" id="GO:0016887">
    <property type="term" value="F:ATP hydrolysis activity"/>
    <property type="evidence" value="ECO:0007669"/>
    <property type="project" value="InterPro"/>
</dbReference>
<dbReference type="PROSITE" id="PS50005">
    <property type="entry name" value="TPR"/>
    <property type="match status" value="2"/>
</dbReference>
<organism evidence="3 4">
    <name type="scientific">Meiothermus hypogaeus NBRC 106114</name>
    <dbReference type="NCBI Taxonomy" id="1227553"/>
    <lineage>
        <taxon>Bacteria</taxon>
        <taxon>Thermotogati</taxon>
        <taxon>Deinococcota</taxon>
        <taxon>Deinococci</taxon>
        <taxon>Thermales</taxon>
        <taxon>Thermaceae</taxon>
        <taxon>Meiothermus</taxon>
    </lineage>
</organism>
<dbReference type="RefSeq" id="WP_119342214.1">
    <property type="nucleotide sequence ID" value="NZ_BJXL01000132.1"/>
</dbReference>
<dbReference type="EMBL" id="BJXL01000132">
    <property type="protein sequence ID" value="GEM84800.1"/>
    <property type="molecule type" value="Genomic_DNA"/>
</dbReference>
<dbReference type="Gene3D" id="3.40.50.300">
    <property type="entry name" value="P-loop containing nucleotide triphosphate hydrolases"/>
    <property type="match status" value="1"/>
</dbReference>
<evidence type="ECO:0000313" key="4">
    <source>
        <dbReference type="Proteomes" id="UP000321197"/>
    </source>
</evidence>
<dbReference type="SUPFAM" id="SSF48452">
    <property type="entry name" value="TPR-like"/>
    <property type="match status" value="2"/>
</dbReference>
<name>A0A511R5B6_9DEIN</name>
<dbReference type="InterPro" id="IPR036388">
    <property type="entry name" value="WH-like_DNA-bd_sf"/>
</dbReference>
<comment type="caution">
    <text evidence="3">The sequence shown here is derived from an EMBL/GenBank/DDBJ whole genome shotgun (WGS) entry which is preliminary data.</text>
</comment>
<protein>
    <submittedName>
        <fullName evidence="3">Transcriptional activator</fullName>
    </submittedName>
</protein>
<accession>A0A511R5B6</accession>
<dbReference type="InterPro" id="IPR049945">
    <property type="entry name" value="AAA_22"/>
</dbReference>
<dbReference type="SMART" id="SM01043">
    <property type="entry name" value="BTAD"/>
    <property type="match status" value="1"/>
</dbReference>
<evidence type="ECO:0000259" key="2">
    <source>
        <dbReference type="SMART" id="SM01043"/>
    </source>
</evidence>
<evidence type="ECO:0000313" key="3">
    <source>
        <dbReference type="EMBL" id="GEM84800.1"/>
    </source>
</evidence>
<dbReference type="PRINTS" id="PR00364">
    <property type="entry name" value="DISEASERSIST"/>
</dbReference>
<feature type="domain" description="Bacterial transcriptional activator" evidence="2">
    <location>
        <begin position="98"/>
        <end position="235"/>
    </location>
</feature>
<dbReference type="Gene3D" id="1.25.40.10">
    <property type="entry name" value="Tetratricopeptide repeat domain"/>
    <property type="match status" value="3"/>
</dbReference>